<accession>A0AAU9IG81</accession>
<dbReference type="InterPro" id="IPR036322">
    <property type="entry name" value="WD40_repeat_dom_sf"/>
</dbReference>
<dbReference type="SMART" id="SM00320">
    <property type="entry name" value="WD40"/>
    <property type="match status" value="10"/>
</dbReference>
<dbReference type="SUPFAM" id="SSF69322">
    <property type="entry name" value="Tricorn protease domain 2"/>
    <property type="match status" value="1"/>
</dbReference>
<dbReference type="Pfam" id="PF00400">
    <property type="entry name" value="WD40"/>
    <property type="match status" value="3"/>
</dbReference>
<reference evidence="4" key="1">
    <citation type="submission" date="2021-09" db="EMBL/GenBank/DDBJ databases">
        <authorList>
            <consortium name="AG Swart"/>
            <person name="Singh M."/>
            <person name="Singh A."/>
            <person name="Seah K."/>
            <person name="Emmerich C."/>
        </authorList>
    </citation>
    <scope>NUCLEOTIDE SEQUENCE</scope>
    <source>
        <strain evidence="4">ATCC30299</strain>
    </source>
</reference>
<dbReference type="Gene3D" id="2.160.20.80">
    <property type="entry name" value="E3 ubiquitin-protein ligase SopA"/>
    <property type="match status" value="1"/>
</dbReference>
<dbReference type="AlphaFoldDB" id="A0AAU9IG81"/>
<keyword evidence="2" id="KW-0677">Repeat</keyword>
<dbReference type="Gene3D" id="2.130.10.10">
    <property type="entry name" value="YVTN repeat-like/Quinoprotein amine dehydrogenase"/>
    <property type="match status" value="4"/>
</dbReference>
<dbReference type="PANTHER" id="PTHR44019:SF8">
    <property type="entry name" value="POC1 CENTRIOLAR PROTEIN HOMOLOG"/>
    <property type="match status" value="1"/>
</dbReference>
<dbReference type="PROSITE" id="PS50082">
    <property type="entry name" value="WD_REPEATS_2"/>
    <property type="match status" value="3"/>
</dbReference>
<gene>
    <name evidence="4" type="ORF">BSTOLATCC_MIC318</name>
</gene>
<evidence type="ECO:0000256" key="2">
    <source>
        <dbReference type="ARBA" id="ARBA00022737"/>
    </source>
</evidence>
<feature type="repeat" description="WD" evidence="3">
    <location>
        <begin position="271"/>
        <end position="312"/>
    </location>
</feature>
<name>A0AAU9IG81_9CILI</name>
<dbReference type="SUPFAM" id="SSF50978">
    <property type="entry name" value="WD40 repeat-like"/>
    <property type="match status" value="1"/>
</dbReference>
<dbReference type="SUPFAM" id="SSF141571">
    <property type="entry name" value="Pentapeptide repeat-like"/>
    <property type="match status" value="1"/>
</dbReference>
<dbReference type="EMBL" id="CAJZBQ010000001">
    <property type="protein sequence ID" value="CAG9310109.1"/>
    <property type="molecule type" value="Genomic_DNA"/>
</dbReference>
<protein>
    <submittedName>
        <fullName evidence="4">Uncharacterized protein</fullName>
    </submittedName>
</protein>
<dbReference type="InterPro" id="IPR015943">
    <property type="entry name" value="WD40/YVTN_repeat-like_dom_sf"/>
</dbReference>
<feature type="repeat" description="WD" evidence="3">
    <location>
        <begin position="313"/>
        <end position="347"/>
    </location>
</feature>
<evidence type="ECO:0000256" key="1">
    <source>
        <dbReference type="ARBA" id="ARBA00022574"/>
    </source>
</evidence>
<evidence type="ECO:0000256" key="3">
    <source>
        <dbReference type="PROSITE-ProRule" id="PRU00221"/>
    </source>
</evidence>
<sequence length="800" mass="91411">MVQNRIERGKSSINSPKSKELLSCKPYKQVTNKIRCLKDIYFRVWNTIVKDIPKWTQTESLRDSYFNSVDLASFYPSLELFKTYFSTDLQEILFEIVIFSKGLPEISRAASNAISILNKLGYSFNNTDLQSTNIPYADLSNSLFINTNFKDSSLNSANFNQSNLYHVNFKNCDLKNAKFSKNHVILSYKKVGESFDVSRCGRYLVAFGFENEARIRLWEIESDKLLKEINCGDLGLMHLLRFSPSARYIGIIKSGIVTLYDLQNEYKIIKFEGFFYNASCFAFSSCETYFAAGSMDNSIKVWYLKSQALIHMLNGHAAQVVDVSFSPCNKLLYSAGDDSYILVWDFDAKGKIVPCYKGTTFIRNKKKKGKKLIKRFQEEKWVKSITPSSNGKFLICLSQNISVWNINLGEKVLLYCPTLFPSQASFNQINLIAFRREDGAILGFDIETQQFTYQIYCEPGKESRKLVFMPNGKSIAAASKRQGISFFDISDVNSNKSIKKSNYTVNSISFSPCGNYFVTHCGEAEIELWDFAQHKVIKHLYAGSPNHAVKTIIYSSSGDYIAMPSNNLIFIYSPHLDLLHEFSGCTSYIKALTISHDGKLIAVGTVHDEIVLWEKSLDSIKQVCTLNGRFNCAKYLGFTRNKGIIVSCFDDNKIKVWSYKEEKCIHFFKNHQKLNVILQVSPSQQIFVYAFGSSTDIFLYDLNSNDGFQSTFKRNGNNPYKYIKFSPSGKYIAALSLEDSEIKCINNIYIWLVESRELLVSFNELEDLITCIEFSTSEKIIALGFKNGIIKFWEWQNLIK</sequence>
<dbReference type="Pfam" id="PF00805">
    <property type="entry name" value="Pentapeptide"/>
    <property type="match status" value="1"/>
</dbReference>
<evidence type="ECO:0000313" key="5">
    <source>
        <dbReference type="Proteomes" id="UP001162131"/>
    </source>
</evidence>
<organism evidence="4 5">
    <name type="scientific">Blepharisma stoltei</name>
    <dbReference type="NCBI Taxonomy" id="1481888"/>
    <lineage>
        <taxon>Eukaryota</taxon>
        <taxon>Sar</taxon>
        <taxon>Alveolata</taxon>
        <taxon>Ciliophora</taxon>
        <taxon>Postciliodesmatophora</taxon>
        <taxon>Heterotrichea</taxon>
        <taxon>Heterotrichida</taxon>
        <taxon>Blepharismidae</taxon>
        <taxon>Blepharisma</taxon>
    </lineage>
</organism>
<comment type="caution">
    <text evidence="4">The sequence shown here is derived from an EMBL/GenBank/DDBJ whole genome shotgun (WGS) entry which is preliminary data.</text>
</comment>
<dbReference type="Proteomes" id="UP001162131">
    <property type="component" value="Unassembled WGS sequence"/>
</dbReference>
<dbReference type="InterPro" id="IPR019775">
    <property type="entry name" value="WD40_repeat_CS"/>
</dbReference>
<dbReference type="PANTHER" id="PTHR44019">
    <property type="entry name" value="WD REPEAT-CONTAINING PROTEIN 55"/>
    <property type="match status" value="1"/>
</dbReference>
<proteinExistence type="predicted"/>
<dbReference type="PROSITE" id="PS50294">
    <property type="entry name" value="WD_REPEATS_REGION"/>
    <property type="match status" value="1"/>
</dbReference>
<dbReference type="InterPro" id="IPR001646">
    <property type="entry name" value="5peptide_repeat"/>
</dbReference>
<dbReference type="PROSITE" id="PS00678">
    <property type="entry name" value="WD_REPEATS_1"/>
    <property type="match status" value="1"/>
</dbReference>
<dbReference type="InterPro" id="IPR050505">
    <property type="entry name" value="WDR55/POC1"/>
</dbReference>
<evidence type="ECO:0000313" key="4">
    <source>
        <dbReference type="EMBL" id="CAG9310109.1"/>
    </source>
</evidence>
<feature type="repeat" description="WD" evidence="3">
    <location>
        <begin position="498"/>
        <end position="539"/>
    </location>
</feature>
<dbReference type="InterPro" id="IPR001680">
    <property type="entry name" value="WD40_rpt"/>
</dbReference>
<keyword evidence="5" id="KW-1185">Reference proteome</keyword>
<keyword evidence="1 3" id="KW-0853">WD repeat</keyword>